<dbReference type="InterPro" id="IPR050204">
    <property type="entry name" value="AraC_XylS_family_regulators"/>
</dbReference>
<dbReference type="PROSITE" id="PS01124">
    <property type="entry name" value="HTH_ARAC_FAMILY_2"/>
    <property type="match status" value="1"/>
</dbReference>
<keyword evidence="1" id="KW-0805">Transcription regulation</keyword>
<dbReference type="InterPro" id="IPR009057">
    <property type="entry name" value="Homeodomain-like_sf"/>
</dbReference>
<proteinExistence type="predicted"/>
<dbReference type="Gene3D" id="1.10.10.60">
    <property type="entry name" value="Homeodomain-like"/>
    <property type="match status" value="2"/>
</dbReference>
<evidence type="ECO:0000256" key="3">
    <source>
        <dbReference type="ARBA" id="ARBA00023163"/>
    </source>
</evidence>
<keyword evidence="3" id="KW-0804">Transcription</keyword>
<evidence type="ECO:0000313" key="6">
    <source>
        <dbReference type="Proteomes" id="UP000660380"/>
    </source>
</evidence>
<comment type="caution">
    <text evidence="5">The sequence shown here is derived from an EMBL/GenBank/DDBJ whole genome shotgun (WGS) entry which is preliminary data.</text>
</comment>
<dbReference type="SUPFAM" id="SSF46689">
    <property type="entry name" value="Homeodomain-like"/>
    <property type="match status" value="2"/>
</dbReference>
<dbReference type="PANTHER" id="PTHR46796:SF6">
    <property type="entry name" value="ARAC SUBFAMILY"/>
    <property type="match status" value="1"/>
</dbReference>
<dbReference type="PROSITE" id="PS00041">
    <property type="entry name" value="HTH_ARAC_FAMILY_1"/>
    <property type="match status" value="1"/>
</dbReference>
<keyword evidence="6" id="KW-1185">Reference proteome</keyword>
<dbReference type="Proteomes" id="UP000660380">
    <property type="component" value="Unassembled WGS sequence"/>
</dbReference>
<name>A0ABR8GSC5_9CYAN</name>
<evidence type="ECO:0000256" key="2">
    <source>
        <dbReference type="ARBA" id="ARBA00023125"/>
    </source>
</evidence>
<dbReference type="EMBL" id="JACJTA010000035">
    <property type="protein sequence ID" value="MBD2606151.1"/>
    <property type="molecule type" value="Genomic_DNA"/>
</dbReference>
<evidence type="ECO:0000313" key="5">
    <source>
        <dbReference type="EMBL" id="MBD2606151.1"/>
    </source>
</evidence>
<evidence type="ECO:0000256" key="1">
    <source>
        <dbReference type="ARBA" id="ARBA00023015"/>
    </source>
</evidence>
<evidence type="ECO:0000259" key="4">
    <source>
        <dbReference type="PROSITE" id="PS01124"/>
    </source>
</evidence>
<dbReference type="InterPro" id="IPR018060">
    <property type="entry name" value="HTH_AraC"/>
</dbReference>
<protein>
    <submittedName>
        <fullName evidence="5">Helix-turn-helix transcriptional regulator</fullName>
    </submittedName>
</protein>
<sequence length="299" mass="33952">MKTPNNSQQETVANGENVFPQVFSQPPMLSSGRTMWSQMSLEHHYLPAGETPEYCLKQFVITINLGQSFQVERTLDRHLQTGLMFTSAVALCPMHIPQAIRWDRDANILLLNLEPELLIRNAVELLDTDQYEMLPHLIAQDALIHQIGLGLKTQLKTNGSDSRLYAESAATFLAVHLLQNYSTRKSSIQEYEGGLPQQQLKKAVDYIQDNLAQEISLDAIALYLGISRYYFCRLFKQSIGLSPHQYVIQQRVERAKQLLLQGKMSIADVAQACGFTHQSHLNRHFKRLTGVTPKTLFKL</sequence>
<reference evidence="5 6" key="1">
    <citation type="journal article" date="2020" name="ISME J.">
        <title>Comparative genomics reveals insights into cyanobacterial evolution and habitat adaptation.</title>
        <authorList>
            <person name="Chen M.Y."/>
            <person name="Teng W.K."/>
            <person name="Zhao L."/>
            <person name="Hu C.X."/>
            <person name="Zhou Y.K."/>
            <person name="Han B.P."/>
            <person name="Song L.R."/>
            <person name="Shu W.S."/>
        </authorList>
    </citation>
    <scope>NUCLEOTIDE SEQUENCE [LARGE SCALE GENOMIC DNA]</scope>
    <source>
        <strain evidence="5 6">FACHB-248</strain>
    </source>
</reference>
<feature type="domain" description="HTH araC/xylS-type" evidence="4">
    <location>
        <begin position="201"/>
        <end position="299"/>
    </location>
</feature>
<dbReference type="SMART" id="SM00342">
    <property type="entry name" value="HTH_ARAC"/>
    <property type="match status" value="1"/>
</dbReference>
<dbReference type="InterPro" id="IPR018062">
    <property type="entry name" value="HTH_AraC-typ_CS"/>
</dbReference>
<dbReference type="Pfam" id="PF12833">
    <property type="entry name" value="HTH_18"/>
    <property type="match status" value="1"/>
</dbReference>
<organism evidence="5 6">
    <name type="scientific">Scytonema hofmannii FACHB-248</name>
    <dbReference type="NCBI Taxonomy" id="1842502"/>
    <lineage>
        <taxon>Bacteria</taxon>
        <taxon>Bacillati</taxon>
        <taxon>Cyanobacteriota</taxon>
        <taxon>Cyanophyceae</taxon>
        <taxon>Nostocales</taxon>
        <taxon>Scytonemataceae</taxon>
        <taxon>Scytonema</taxon>
    </lineage>
</organism>
<accession>A0ABR8GSC5</accession>
<gene>
    <name evidence="5" type="ORF">H6G81_16860</name>
</gene>
<keyword evidence="2" id="KW-0238">DNA-binding</keyword>
<dbReference type="RefSeq" id="WP_029633508.1">
    <property type="nucleotide sequence ID" value="NZ_JACJTA010000035.1"/>
</dbReference>
<dbReference type="PANTHER" id="PTHR46796">
    <property type="entry name" value="HTH-TYPE TRANSCRIPTIONAL ACTIVATOR RHAS-RELATED"/>
    <property type="match status" value="1"/>
</dbReference>